<accession>A0A1G8EE10</accession>
<keyword evidence="2" id="KW-1185">Reference proteome</keyword>
<sequence>MSDRNDRDALALHLVGVASMLACTVRDDGPDAAAQILTDLTSEERDALPVVLAAMIPVDVPTLDLLAWHTHPETGPAQRLAKVRRLDRKTRRRPLAECGSHAAFNRHKARNEPPCEACEIAERVYQRTRKRASRKKAG</sequence>
<dbReference type="AlphaFoldDB" id="A0A1G8EE10"/>
<dbReference type="RefSeq" id="WP_093172199.1">
    <property type="nucleotide sequence ID" value="NZ_FNCN01000020.1"/>
</dbReference>
<reference evidence="1 2" key="1">
    <citation type="submission" date="2016-10" db="EMBL/GenBank/DDBJ databases">
        <authorList>
            <person name="de Groot N.N."/>
        </authorList>
    </citation>
    <scope>NUCLEOTIDE SEQUENCE [LARGE SCALE GENOMIC DNA]</scope>
    <source>
        <strain evidence="1 2">CPCC 201354</strain>
    </source>
</reference>
<evidence type="ECO:0000313" key="1">
    <source>
        <dbReference type="EMBL" id="SDH68108.1"/>
    </source>
</evidence>
<dbReference type="PROSITE" id="PS51257">
    <property type="entry name" value="PROKAR_LIPOPROTEIN"/>
    <property type="match status" value="1"/>
</dbReference>
<organism evidence="1 2">
    <name type="scientific">Sinosporangium album</name>
    <dbReference type="NCBI Taxonomy" id="504805"/>
    <lineage>
        <taxon>Bacteria</taxon>
        <taxon>Bacillati</taxon>
        <taxon>Actinomycetota</taxon>
        <taxon>Actinomycetes</taxon>
        <taxon>Streptosporangiales</taxon>
        <taxon>Streptosporangiaceae</taxon>
        <taxon>Sinosporangium</taxon>
    </lineage>
</organism>
<dbReference type="OrthoDB" id="4308148at2"/>
<dbReference type="Proteomes" id="UP000198923">
    <property type="component" value="Unassembled WGS sequence"/>
</dbReference>
<gene>
    <name evidence="1" type="ORF">SAMN05421505_12058</name>
</gene>
<dbReference type="STRING" id="504805.SAMN05421505_12058"/>
<protein>
    <submittedName>
        <fullName evidence="1">Uncharacterized protein</fullName>
    </submittedName>
</protein>
<name>A0A1G8EE10_9ACTN</name>
<evidence type="ECO:0000313" key="2">
    <source>
        <dbReference type="Proteomes" id="UP000198923"/>
    </source>
</evidence>
<proteinExistence type="predicted"/>
<dbReference type="EMBL" id="FNCN01000020">
    <property type="protein sequence ID" value="SDH68108.1"/>
    <property type="molecule type" value="Genomic_DNA"/>
</dbReference>